<keyword evidence="3" id="KW-1185">Reference proteome</keyword>
<dbReference type="Gene3D" id="3.90.190.10">
    <property type="entry name" value="Protein tyrosine phosphatase superfamily"/>
    <property type="match status" value="1"/>
</dbReference>
<dbReference type="Proteomes" id="UP000504638">
    <property type="component" value="Unplaced"/>
</dbReference>
<dbReference type="GO" id="GO:0004721">
    <property type="term" value="F:phosphoprotein phosphatase activity"/>
    <property type="evidence" value="ECO:0007669"/>
    <property type="project" value="InterPro"/>
</dbReference>
<proteinExistence type="predicted"/>
<evidence type="ECO:0000313" key="2">
    <source>
        <dbReference type="EMBL" id="KAF1809866.1"/>
    </source>
</evidence>
<dbReference type="PROSITE" id="PS50056">
    <property type="entry name" value="TYR_PHOSPHATASE_2"/>
    <property type="match status" value="1"/>
</dbReference>
<dbReference type="SUPFAM" id="SSF52799">
    <property type="entry name" value="(Phosphotyrosine protein) phosphatases II"/>
    <property type="match status" value="1"/>
</dbReference>
<dbReference type="AlphaFoldDB" id="A0A6G1FVY6"/>
<dbReference type="InterPro" id="IPR029021">
    <property type="entry name" value="Prot-tyrosine_phosphatase-like"/>
</dbReference>
<sequence>MTPLMEPIIGEELESALNSAPFLNLPGALNPRDVASLCGQHLRPRLLYRTGLLDPNILQAADLERHNIKRIFDLRGVEDRAKFPDPHIDGVENVWLPSTAPMMTVDPTLFGERNVSGVGFLKLYEGILEVHTPSFRAVMEHVRDRPEDGLLFHCSAGKDRTGVLAALLQMLAAVPPTNIAADYTVTRIGIEPARTRLLAMLSKSGTGVSVERPGTLAIGSVHPQTMFAFVELVENRWGSAEGYCEKMLGLQPEDISRIKSNLRPI</sequence>
<dbReference type="PANTHER" id="PTHR31126">
    <property type="entry name" value="TYROSINE-PROTEIN PHOSPHATASE"/>
    <property type="match status" value="1"/>
</dbReference>
<dbReference type="PANTHER" id="PTHR31126:SF73">
    <property type="entry name" value="TYROSINE SPECIFIC PROTEIN PHOSPHATASES DOMAIN-CONTAINING PROTEIN"/>
    <property type="match status" value="1"/>
</dbReference>
<name>A0A6G1FVY6_9PEZI</name>
<organism evidence="2">
    <name type="scientific">Eremomyces bilateralis CBS 781.70</name>
    <dbReference type="NCBI Taxonomy" id="1392243"/>
    <lineage>
        <taxon>Eukaryota</taxon>
        <taxon>Fungi</taxon>
        <taxon>Dikarya</taxon>
        <taxon>Ascomycota</taxon>
        <taxon>Pezizomycotina</taxon>
        <taxon>Dothideomycetes</taxon>
        <taxon>Dothideomycetes incertae sedis</taxon>
        <taxon>Eremomycetales</taxon>
        <taxon>Eremomycetaceae</taxon>
        <taxon>Eremomyces</taxon>
    </lineage>
</organism>
<protein>
    <recommendedName>
        <fullName evidence="1">Tyrosine specific protein phosphatases domain-containing protein</fullName>
    </recommendedName>
</protein>
<dbReference type="Pfam" id="PF13350">
    <property type="entry name" value="Y_phosphatase3"/>
    <property type="match status" value="1"/>
</dbReference>
<gene>
    <name evidence="2 4" type="ORF">P152DRAFT_421853</name>
</gene>
<accession>A0A6G1FVY6</accession>
<dbReference type="InterPro" id="IPR026893">
    <property type="entry name" value="Tyr/Ser_Pase_IphP-type"/>
</dbReference>
<dbReference type="InterPro" id="IPR016130">
    <property type="entry name" value="Tyr_Pase_AS"/>
</dbReference>
<evidence type="ECO:0000259" key="1">
    <source>
        <dbReference type="PROSITE" id="PS50056"/>
    </source>
</evidence>
<dbReference type="RefSeq" id="XP_033531497.1">
    <property type="nucleotide sequence ID" value="XM_033677177.1"/>
</dbReference>
<dbReference type="InterPro" id="IPR000387">
    <property type="entry name" value="Tyr_Pase_dom"/>
</dbReference>
<dbReference type="GeneID" id="54417747"/>
<dbReference type="OrthoDB" id="449382at2759"/>
<feature type="domain" description="Tyrosine specific protein phosphatases" evidence="1">
    <location>
        <begin position="136"/>
        <end position="198"/>
    </location>
</feature>
<dbReference type="PROSITE" id="PS00383">
    <property type="entry name" value="TYR_PHOSPHATASE_1"/>
    <property type="match status" value="1"/>
</dbReference>
<dbReference type="EMBL" id="ML975169">
    <property type="protein sequence ID" value="KAF1809866.1"/>
    <property type="molecule type" value="Genomic_DNA"/>
</dbReference>
<reference evidence="4" key="3">
    <citation type="submission" date="2025-04" db="UniProtKB">
        <authorList>
            <consortium name="RefSeq"/>
        </authorList>
    </citation>
    <scope>IDENTIFICATION</scope>
    <source>
        <strain evidence="4">CBS 781.70</strain>
    </source>
</reference>
<reference evidence="4" key="2">
    <citation type="submission" date="2020-04" db="EMBL/GenBank/DDBJ databases">
        <authorList>
            <consortium name="NCBI Genome Project"/>
        </authorList>
    </citation>
    <scope>NUCLEOTIDE SEQUENCE</scope>
    <source>
        <strain evidence="4">CBS 781.70</strain>
    </source>
</reference>
<evidence type="ECO:0000313" key="3">
    <source>
        <dbReference type="Proteomes" id="UP000504638"/>
    </source>
</evidence>
<reference evidence="2 4" key="1">
    <citation type="submission" date="2020-01" db="EMBL/GenBank/DDBJ databases">
        <authorList>
            <consortium name="DOE Joint Genome Institute"/>
            <person name="Haridas S."/>
            <person name="Albert R."/>
            <person name="Binder M."/>
            <person name="Bloem J."/>
            <person name="Labutti K."/>
            <person name="Salamov A."/>
            <person name="Andreopoulos B."/>
            <person name="Baker S.E."/>
            <person name="Barry K."/>
            <person name="Bills G."/>
            <person name="Bluhm B.H."/>
            <person name="Cannon C."/>
            <person name="Castanera R."/>
            <person name="Culley D.E."/>
            <person name="Daum C."/>
            <person name="Ezra D."/>
            <person name="Gonzalez J.B."/>
            <person name="Henrissat B."/>
            <person name="Kuo A."/>
            <person name="Liang C."/>
            <person name="Lipzen A."/>
            <person name="Lutzoni F."/>
            <person name="Magnuson J."/>
            <person name="Mondo S."/>
            <person name="Nolan M."/>
            <person name="Ohm R."/>
            <person name="Pangilinan J."/>
            <person name="Park H.-J."/>
            <person name="Ramirez L."/>
            <person name="Alfaro M."/>
            <person name="Sun H."/>
            <person name="Tritt A."/>
            <person name="Yoshinaga Y."/>
            <person name="Zwiers L.-H."/>
            <person name="Turgeon B.G."/>
            <person name="Goodwin S.B."/>
            <person name="Spatafora J.W."/>
            <person name="Crous P.W."/>
            <person name="Grigoriev I.V."/>
        </authorList>
    </citation>
    <scope>NUCLEOTIDE SEQUENCE</scope>
    <source>
        <strain evidence="2 4">CBS 781.70</strain>
    </source>
</reference>
<evidence type="ECO:0000313" key="4">
    <source>
        <dbReference type="RefSeq" id="XP_033531497.1"/>
    </source>
</evidence>